<evidence type="ECO:0000313" key="2">
    <source>
        <dbReference type="EMBL" id="MFC5177842.1"/>
    </source>
</evidence>
<accession>A0ABW0BLM8</accession>
<keyword evidence="3" id="KW-1185">Reference proteome</keyword>
<feature type="region of interest" description="Disordered" evidence="1">
    <location>
        <begin position="33"/>
        <end position="135"/>
    </location>
</feature>
<feature type="compositionally biased region" description="Basic and acidic residues" evidence="1">
    <location>
        <begin position="64"/>
        <end position="85"/>
    </location>
</feature>
<gene>
    <name evidence="2" type="ORF">ACFPGP_14260</name>
</gene>
<feature type="compositionally biased region" description="Low complexity" evidence="1">
    <location>
        <begin position="91"/>
        <end position="103"/>
    </location>
</feature>
<dbReference type="Proteomes" id="UP001596087">
    <property type="component" value="Unassembled WGS sequence"/>
</dbReference>
<organism evidence="2 3">
    <name type="scientific">Nocardioides taihuensis</name>
    <dbReference type="NCBI Taxonomy" id="1835606"/>
    <lineage>
        <taxon>Bacteria</taxon>
        <taxon>Bacillati</taxon>
        <taxon>Actinomycetota</taxon>
        <taxon>Actinomycetes</taxon>
        <taxon>Propionibacteriales</taxon>
        <taxon>Nocardioidaceae</taxon>
        <taxon>Nocardioides</taxon>
    </lineage>
</organism>
<protein>
    <submittedName>
        <fullName evidence="2">Uncharacterized protein</fullName>
    </submittedName>
</protein>
<dbReference type="RefSeq" id="WP_378591226.1">
    <property type="nucleotide sequence ID" value="NZ_JBHSKD010000018.1"/>
</dbReference>
<comment type="caution">
    <text evidence="2">The sequence shown here is derived from an EMBL/GenBank/DDBJ whole genome shotgun (WGS) entry which is preliminary data.</text>
</comment>
<feature type="region of interest" description="Disordered" evidence="1">
    <location>
        <begin position="181"/>
        <end position="214"/>
    </location>
</feature>
<reference evidence="3" key="1">
    <citation type="journal article" date="2019" name="Int. J. Syst. Evol. Microbiol.">
        <title>The Global Catalogue of Microorganisms (GCM) 10K type strain sequencing project: providing services to taxonomists for standard genome sequencing and annotation.</title>
        <authorList>
            <consortium name="The Broad Institute Genomics Platform"/>
            <consortium name="The Broad Institute Genome Sequencing Center for Infectious Disease"/>
            <person name="Wu L."/>
            <person name="Ma J."/>
        </authorList>
    </citation>
    <scope>NUCLEOTIDE SEQUENCE [LARGE SCALE GENOMIC DNA]</scope>
    <source>
        <strain evidence="3">DFY41</strain>
    </source>
</reference>
<evidence type="ECO:0000313" key="3">
    <source>
        <dbReference type="Proteomes" id="UP001596087"/>
    </source>
</evidence>
<evidence type="ECO:0000256" key="1">
    <source>
        <dbReference type="SAM" id="MobiDB-lite"/>
    </source>
</evidence>
<name>A0ABW0BLM8_9ACTN</name>
<sequence length="214" mass="21479">MNRRTFVVAALAWVLVVTLGSGLVWAVISSAGQDTGITGQPLRTGETPLLGVATQTTGRPSPRPGHDGNDGHGGDDHGHDGHHGSGGDGPDGQPTGGQATSGSGNQGGSGSSSPGGSGGSKTSNPSPDGPATVSRIWNGAAGSVKVECTGATIRLVSAYPNDGYRYEVSSSGPEHVEVEFENTSTERQTKFEATCSSGSPVFRVETDSDSGGDD</sequence>
<dbReference type="EMBL" id="JBHSKD010000018">
    <property type="protein sequence ID" value="MFC5177842.1"/>
    <property type="molecule type" value="Genomic_DNA"/>
</dbReference>
<feature type="compositionally biased region" description="Gly residues" evidence="1">
    <location>
        <begin position="104"/>
        <end position="119"/>
    </location>
</feature>
<proteinExistence type="predicted"/>